<dbReference type="EMBL" id="CM037159">
    <property type="protein sequence ID" value="KAH7867204.1"/>
    <property type="molecule type" value="Genomic_DNA"/>
</dbReference>
<sequence length="425" mass="46369">MWQLLVAAAVAGSGFFANRFLNPYSSESESNCSHNEDQQIFTTPSKTKPQPSTTLVDSDGSVFRFSSPGSRTGSGSKKLGKKKLGKGGNAEGVKSVGSEKKSERKCGGLDCNGRSVRKFAVCVKKRRTSKCATDKCESRSSKDNSVFSWGLGVGLMYMMSTGKAEIGRLNTAMDETAKVVQELKTELHKRKSSRGLQFSSSTTETPAKLDLVSGRNTNPVIQSSSENGDNVQDSGFLLTKGGGSASSVLTEEPQQEVVELDRLEAELESELQKLPWCSAEASGLDARTSDICETDASIEGFCKPDGQDSSSYHLSGVLPSELDQKLCHLLIEQQESQIVVLESELHQAQSKLNEKESELQALKDCVRRLTEFSLATVSDEETEVQVEEEKTEDGVYNKEMAPESQRSMVGMKRAMDFEPYSCHVK</sequence>
<evidence type="ECO:0000313" key="2">
    <source>
        <dbReference type="Proteomes" id="UP000828048"/>
    </source>
</evidence>
<protein>
    <submittedName>
        <fullName evidence="1">Uncharacterized protein</fullName>
    </submittedName>
</protein>
<gene>
    <name evidence="1" type="ORF">Vadar_030401</name>
</gene>
<dbReference type="Proteomes" id="UP000828048">
    <property type="component" value="Chromosome 9"/>
</dbReference>
<accession>A0ACB7ZNY7</accession>
<reference evidence="1 2" key="1">
    <citation type="journal article" date="2021" name="Hortic Res">
        <title>High-quality reference genome and annotation aids understanding of berry development for evergreen blueberry (Vaccinium darrowii).</title>
        <authorList>
            <person name="Yu J."/>
            <person name="Hulse-Kemp A.M."/>
            <person name="Babiker E."/>
            <person name="Staton M."/>
        </authorList>
    </citation>
    <scope>NUCLEOTIDE SEQUENCE [LARGE SCALE GENOMIC DNA]</scope>
    <source>
        <strain evidence="2">cv. NJ 8807/NJ 8810</strain>
        <tissue evidence="1">Young leaf</tissue>
    </source>
</reference>
<organism evidence="1 2">
    <name type="scientific">Vaccinium darrowii</name>
    <dbReference type="NCBI Taxonomy" id="229202"/>
    <lineage>
        <taxon>Eukaryota</taxon>
        <taxon>Viridiplantae</taxon>
        <taxon>Streptophyta</taxon>
        <taxon>Embryophyta</taxon>
        <taxon>Tracheophyta</taxon>
        <taxon>Spermatophyta</taxon>
        <taxon>Magnoliopsida</taxon>
        <taxon>eudicotyledons</taxon>
        <taxon>Gunneridae</taxon>
        <taxon>Pentapetalae</taxon>
        <taxon>asterids</taxon>
        <taxon>Ericales</taxon>
        <taxon>Ericaceae</taxon>
        <taxon>Vaccinioideae</taxon>
        <taxon>Vaccinieae</taxon>
        <taxon>Vaccinium</taxon>
    </lineage>
</organism>
<keyword evidence="2" id="KW-1185">Reference proteome</keyword>
<evidence type="ECO:0000313" key="1">
    <source>
        <dbReference type="EMBL" id="KAH7867204.1"/>
    </source>
</evidence>
<proteinExistence type="predicted"/>
<name>A0ACB7ZNY7_9ERIC</name>
<comment type="caution">
    <text evidence="1">The sequence shown here is derived from an EMBL/GenBank/DDBJ whole genome shotgun (WGS) entry which is preliminary data.</text>
</comment>